<accession>A0A2W1MZA3</accession>
<evidence type="ECO:0000313" key="2">
    <source>
        <dbReference type="Proteomes" id="UP000249248"/>
    </source>
</evidence>
<gene>
    <name evidence="1" type="ORF">DNU06_10705</name>
</gene>
<keyword evidence="2" id="KW-1185">Reference proteome</keyword>
<evidence type="ECO:0000313" key="1">
    <source>
        <dbReference type="EMBL" id="PZE16724.1"/>
    </source>
</evidence>
<dbReference type="Proteomes" id="UP000249248">
    <property type="component" value="Unassembled WGS sequence"/>
</dbReference>
<protein>
    <submittedName>
        <fullName evidence="1">Uncharacterized protein</fullName>
    </submittedName>
</protein>
<proteinExistence type="predicted"/>
<reference evidence="1 2" key="1">
    <citation type="submission" date="2018-06" db="EMBL/GenBank/DDBJ databases">
        <title>The draft genome sequence of Crocinitomix sp. SM1701.</title>
        <authorList>
            <person name="Zhang X."/>
        </authorList>
    </citation>
    <scope>NUCLEOTIDE SEQUENCE [LARGE SCALE GENOMIC DNA]</scope>
    <source>
        <strain evidence="1 2">SM1701</strain>
    </source>
</reference>
<sequence>MFFKISIIFFVFLMLPTNLCGQDFKLEYKMYFLQDYIQSNHIASMVIYESLDSLNLKKRIKNRLYFDKRGRMVKVRDYFFMSDTLAEREINYKYTGESPYFSSKVYCYLNEKGEEIKHKVWDIQTDQTNHVVTEFFKQGEAVFRKNVLTFDAQDFLLVREVNVGEIEYNLGFIYSEQGLLSRAALNVVNPTVENNNNYLLTTYFQYDTNQNILNSERWIGEKEKQLQAFYYVYKGQAISSKVGWSFEEVSGDLVKVIARTNFKYNTEGMLEQANSFKEKKVAALIKYTTFEYTFYPHSTTLGKGKVKSDIFTWLMFSNLFEIIQNK</sequence>
<dbReference type="AlphaFoldDB" id="A0A2W1MZA3"/>
<dbReference type="RefSeq" id="WP_111063333.1">
    <property type="nucleotide sequence ID" value="NZ_JBHUCU010000007.1"/>
</dbReference>
<organism evidence="1 2">
    <name type="scientific">Putridiphycobacter roseus</name>
    <dbReference type="NCBI Taxonomy" id="2219161"/>
    <lineage>
        <taxon>Bacteria</taxon>
        <taxon>Pseudomonadati</taxon>
        <taxon>Bacteroidota</taxon>
        <taxon>Flavobacteriia</taxon>
        <taxon>Flavobacteriales</taxon>
        <taxon>Crocinitomicaceae</taxon>
        <taxon>Putridiphycobacter</taxon>
    </lineage>
</organism>
<dbReference type="EMBL" id="QKSB01000006">
    <property type="protein sequence ID" value="PZE16724.1"/>
    <property type="molecule type" value="Genomic_DNA"/>
</dbReference>
<comment type="caution">
    <text evidence="1">The sequence shown here is derived from an EMBL/GenBank/DDBJ whole genome shotgun (WGS) entry which is preliminary data.</text>
</comment>
<name>A0A2W1MZA3_9FLAO</name>